<protein>
    <submittedName>
        <fullName evidence="1">Uncharacterized protein</fullName>
    </submittedName>
</protein>
<dbReference type="KEGG" id="dov:DSCO28_08060"/>
<dbReference type="Proteomes" id="UP000425960">
    <property type="component" value="Chromosome"/>
</dbReference>
<evidence type="ECO:0000313" key="2">
    <source>
        <dbReference type="Proteomes" id="UP000425960"/>
    </source>
</evidence>
<dbReference type="EMBL" id="AP021876">
    <property type="protein sequence ID" value="BBO80240.1"/>
    <property type="molecule type" value="Genomic_DNA"/>
</dbReference>
<name>A0A5K7ZNM7_9BACT</name>
<dbReference type="AlphaFoldDB" id="A0A5K7ZNM7"/>
<reference evidence="1 2" key="1">
    <citation type="submission" date="2019-11" db="EMBL/GenBank/DDBJ databases">
        <title>Comparative genomics of hydrocarbon-degrading Desulfosarcina strains.</title>
        <authorList>
            <person name="Watanabe M."/>
            <person name="Kojima H."/>
            <person name="Fukui M."/>
        </authorList>
    </citation>
    <scope>NUCLEOTIDE SEQUENCE [LARGE SCALE GENOMIC DNA]</scope>
    <source>
        <strain evidence="1 2">28bB2T</strain>
    </source>
</reference>
<accession>A0A5K7ZNM7</accession>
<gene>
    <name evidence="1" type="ORF">DSCO28_08060</name>
</gene>
<sequence>MKSHSTSVALGFYGMVGAFSHSHYAKAAVEKVSGQMAAMYVAGFRTWTINH</sequence>
<proteinExistence type="predicted"/>
<organism evidence="1 2">
    <name type="scientific">Desulfosarcina ovata subsp. sediminis</name>
    <dbReference type="NCBI Taxonomy" id="885957"/>
    <lineage>
        <taxon>Bacteria</taxon>
        <taxon>Pseudomonadati</taxon>
        <taxon>Thermodesulfobacteriota</taxon>
        <taxon>Desulfobacteria</taxon>
        <taxon>Desulfobacterales</taxon>
        <taxon>Desulfosarcinaceae</taxon>
        <taxon>Desulfosarcina</taxon>
    </lineage>
</organism>
<evidence type="ECO:0000313" key="1">
    <source>
        <dbReference type="EMBL" id="BBO80240.1"/>
    </source>
</evidence>